<dbReference type="Proteomes" id="UP000784294">
    <property type="component" value="Unassembled WGS sequence"/>
</dbReference>
<evidence type="ECO:0000313" key="1">
    <source>
        <dbReference type="EMBL" id="VEL32710.1"/>
    </source>
</evidence>
<accession>A0A448XB29</accession>
<comment type="caution">
    <text evidence="1">The sequence shown here is derived from an EMBL/GenBank/DDBJ whole genome shotgun (WGS) entry which is preliminary data.</text>
</comment>
<dbReference type="OrthoDB" id="6782675at2759"/>
<protein>
    <submittedName>
        <fullName evidence="1">Uncharacterized protein</fullName>
    </submittedName>
</protein>
<dbReference type="AlphaFoldDB" id="A0A448XB29"/>
<name>A0A448XB29_9PLAT</name>
<dbReference type="EMBL" id="CAAALY010244538">
    <property type="protein sequence ID" value="VEL32710.1"/>
    <property type="molecule type" value="Genomic_DNA"/>
</dbReference>
<organism evidence="1 2">
    <name type="scientific">Protopolystoma xenopodis</name>
    <dbReference type="NCBI Taxonomy" id="117903"/>
    <lineage>
        <taxon>Eukaryota</taxon>
        <taxon>Metazoa</taxon>
        <taxon>Spiralia</taxon>
        <taxon>Lophotrochozoa</taxon>
        <taxon>Platyhelminthes</taxon>
        <taxon>Monogenea</taxon>
        <taxon>Polyopisthocotylea</taxon>
        <taxon>Polystomatidea</taxon>
        <taxon>Polystomatidae</taxon>
        <taxon>Protopolystoma</taxon>
    </lineage>
</organism>
<sequence length="182" mass="20594">MLPEYLNNVLPNSKDTIEEILVELKSFNSRLPEESGSDIELQVVLLIDTHVAIIGRNKRVKSIIRNLSDGDQMVLRADKGETVAVMSLDDTTTYKVKQSSEMWYVSVKNSCEFVTLVDEQEIQSWNLLVNFDVEYTKIPVDDVKQDLQSTLDQHPEILASTKLCSVDNDTDQPGVALFIVYL</sequence>
<gene>
    <name evidence="1" type="ORF">PXEA_LOCUS26150</name>
</gene>
<keyword evidence="2" id="KW-1185">Reference proteome</keyword>
<proteinExistence type="predicted"/>
<evidence type="ECO:0000313" key="2">
    <source>
        <dbReference type="Proteomes" id="UP000784294"/>
    </source>
</evidence>
<reference evidence="1" key="1">
    <citation type="submission" date="2018-11" db="EMBL/GenBank/DDBJ databases">
        <authorList>
            <consortium name="Pathogen Informatics"/>
        </authorList>
    </citation>
    <scope>NUCLEOTIDE SEQUENCE</scope>
</reference>